<dbReference type="InterPro" id="IPR011006">
    <property type="entry name" value="CheY-like_superfamily"/>
</dbReference>
<accession>A0ABD5UPH5</accession>
<evidence type="ECO:0000256" key="2">
    <source>
        <dbReference type="ARBA" id="ARBA00022643"/>
    </source>
</evidence>
<organism evidence="7 8">
    <name type="scientific">Halorubrum trueperi</name>
    <dbReference type="NCBI Taxonomy" id="2004704"/>
    <lineage>
        <taxon>Archaea</taxon>
        <taxon>Methanobacteriati</taxon>
        <taxon>Methanobacteriota</taxon>
        <taxon>Stenosarchaea group</taxon>
        <taxon>Halobacteria</taxon>
        <taxon>Halobacteriales</taxon>
        <taxon>Haloferacaceae</taxon>
        <taxon>Halorubrum</taxon>
    </lineage>
</organism>
<feature type="region of interest" description="Disordered" evidence="4">
    <location>
        <begin position="1"/>
        <end position="41"/>
    </location>
</feature>
<reference evidence="7 8" key="1">
    <citation type="journal article" date="2019" name="Int. J. Syst. Evol. Microbiol.">
        <title>The Global Catalogue of Microorganisms (GCM) 10K type strain sequencing project: providing services to taxonomists for standard genome sequencing and annotation.</title>
        <authorList>
            <consortium name="The Broad Institute Genomics Platform"/>
            <consortium name="The Broad Institute Genome Sequencing Center for Infectious Disease"/>
            <person name="Wu L."/>
            <person name="Ma J."/>
        </authorList>
    </citation>
    <scope>NUCLEOTIDE SEQUENCE [LARGE SCALE GENOMIC DNA]</scope>
    <source>
        <strain evidence="7 8">Y73</strain>
    </source>
</reference>
<dbReference type="SMART" id="SM00086">
    <property type="entry name" value="PAC"/>
    <property type="match status" value="1"/>
</dbReference>
<comment type="caution">
    <text evidence="7">The sequence shown here is derived from an EMBL/GenBank/DDBJ whole genome shotgun (WGS) entry which is preliminary data.</text>
</comment>
<dbReference type="NCBIfam" id="TIGR00229">
    <property type="entry name" value="sensory_box"/>
    <property type="match status" value="1"/>
</dbReference>
<keyword evidence="2" id="KW-0288">FMN</keyword>
<evidence type="ECO:0000313" key="8">
    <source>
        <dbReference type="Proteomes" id="UP001596333"/>
    </source>
</evidence>
<name>A0ABD5UPH5_9EURY</name>
<evidence type="ECO:0000256" key="1">
    <source>
        <dbReference type="ARBA" id="ARBA00022630"/>
    </source>
</evidence>
<gene>
    <name evidence="7" type="ORF">ACFQEY_15570</name>
</gene>
<dbReference type="PANTHER" id="PTHR47429">
    <property type="entry name" value="PROTEIN TWIN LOV 1"/>
    <property type="match status" value="1"/>
</dbReference>
<keyword evidence="8" id="KW-1185">Reference proteome</keyword>
<evidence type="ECO:0000259" key="5">
    <source>
        <dbReference type="PROSITE" id="PS50109"/>
    </source>
</evidence>
<dbReference type="Gene3D" id="3.30.450.20">
    <property type="entry name" value="PAS domain"/>
    <property type="match status" value="1"/>
</dbReference>
<dbReference type="InterPro" id="IPR005467">
    <property type="entry name" value="His_kinase_dom"/>
</dbReference>
<evidence type="ECO:0000256" key="3">
    <source>
        <dbReference type="ARBA" id="ARBA00022991"/>
    </source>
</evidence>
<dbReference type="SUPFAM" id="SSF52172">
    <property type="entry name" value="CheY-like"/>
    <property type="match status" value="1"/>
</dbReference>
<dbReference type="InterPro" id="IPR001610">
    <property type="entry name" value="PAC"/>
</dbReference>
<dbReference type="InterPro" id="IPR035965">
    <property type="entry name" value="PAS-like_dom_sf"/>
</dbReference>
<protein>
    <submittedName>
        <fullName evidence="7">PAS domain-containing protein</fullName>
    </submittedName>
</protein>
<keyword evidence="3" id="KW-0157">Chromophore</keyword>
<dbReference type="Proteomes" id="UP001596333">
    <property type="component" value="Unassembled WGS sequence"/>
</dbReference>
<dbReference type="Pfam" id="PF02518">
    <property type="entry name" value="HATPase_c"/>
    <property type="match status" value="1"/>
</dbReference>
<dbReference type="CDD" id="cd16936">
    <property type="entry name" value="HATPase_RsbW-like"/>
    <property type="match status" value="1"/>
</dbReference>
<dbReference type="PROSITE" id="PS50109">
    <property type="entry name" value="HIS_KIN"/>
    <property type="match status" value="1"/>
</dbReference>
<dbReference type="RefSeq" id="WP_379770323.1">
    <property type="nucleotide sequence ID" value="NZ_JBHSXI010000023.1"/>
</dbReference>
<dbReference type="CDD" id="cd00130">
    <property type="entry name" value="PAS"/>
    <property type="match status" value="1"/>
</dbReference>
<dbReference type="InterPro" id="IPR003594">
    <property type="entry name" value="HATPase_dom"/>
</dbReference>
<evidence type="ECO:0000259" key="6">
    <source>
        <dbReference type="PROSITE" id="PS50113"/>
    </source>
</evidence>
<dbReference type="PANTHER" id="PTHR47429:SF2">
    <property type="entry name" value="PROTEIN TWIN LOV 1"/>
    <property type="match status" value="1"/>
</dbReference>
<keyword evidence="1" id="KW-0285">Flavoprotein</keyword>
<dbReference type="InterPro" id="IPR000014">
    <property type="entry name" value="PAS"/>
</dbReference>
<dbReference type="AlphaFoldDB" id="A0ABD5UPH5"/>
<evidence type="ECO:0000313" key="7">
    <source>
        <dbReference type="EMBL" id="MFC6890415.1"/>
    </source>
</evidence>
<proteinExistence type="predicted"/>
<dbReference type="Gene3D" id="3.30.565.10">
    <property type="entry name" value="Histidine kinase-like ATPase, C-terminal domain"/>
    <property type="match status" value="1"/>
</dbReference>
<feature type="domain" description="PAC" evidence="6">
    <location>
        <begin position="246"/>
        <end position="300"/>
    </location>
</feature>
<dbReference type="SUPFAM" id="SSF55874">
    <property type="entry name" value="ATPase domain of HSP90 chaperone/DNA topoisomerase II/histidine kinase"/>
    <property type="match status" value="1"/>
</dbReference>
<dbReference type="InterPro" id="IPR036890">
    <property type="entry name" value="HATPase_C_sf"/>
</dbReference>
<dbReference type="SMART" id="SM00387">
    <property type="entry name" value="HATPase_c"/>
    <property type="match status" value="1"/>
</dbReference>
<dbReference type="Pfam" id="PF13426">
    <property type="entry name" value="PAS_9"/>
    <property type="match status" value="1"/>
</dbReference>
<evidence type="ECO:0000256" key="4">
    <source>
        <dbReference type="SAM" id="MobiDB-lite"/>
    </source>
</evidence>
<dbReference type="PROSITE" id="PS50113">
    <property type="entry name" value="PAC"/>
    <property type="match status" value="1"/>
</dbReference>
<dbReference type="EMBL" id="JBHSXI010000023">
    <property type="protein sequence ID" value="MFC6890415.1"/>
    <property type="molecule type" value="Genomic_DNA"/>
</dbReference>
<feature type="domain" description="Histidine kinase" evidence="5">
    <location>
        <begin position="304"/>
        <end position="517"/>
    </location>
</feature>
<sequence length="517" mass="57350">MGPGPDGTAGDAPTEEITGTPAAGDVDDSAPGGPPEPDDDARVLLFMRPGRNRELLVETLRERYAVETTTDVEALETTFDCCVFDAHEFNRVAGTIQSRRELSAPVFIPFVLLVSDEAVGMAAGNAWEYVDDIIELPVRKAALRSRIANLVERRRTSLRLAERERRLADTVEDLRLKEQAMDQAPVGITIAESGDDDNPLVYTNDGFEELTGYGSDAFGTDCRFLQGDETDSETRAALRSAIDAEEPISVDILNYRRNGQTFWNRLTVAPLRDENGSVTNYVGFQTDITDRKIRERRLEVMSRVLNHNLRNKMNLIEGYTAMLREELRGHDVEDEPIHHALGVIEETATDLMGIADAVRKIDHTLAEPSTELDIDLSERLPELVSRMTDRYPAATFELSLPDPDSPDPLMVRVVGLVTAVEEAVENAVKHNEDPDPTVKIRVERRGSDWIEIEIEDDGPGIPDHETRVLEHGETSLTHADRLGIWLMYWVVNKAGGEFSVSTGDAGTTLRLTVPIAP</sequence>
<dbReference type="SUPFAM" id="SSF55785">
    <property type="entry name" value="PYP-like sensor domain (PAS domain)"/>
    <property type="match status" value="1"/>
</dbReference>
<dbReference type="InterPro" id="IPR000700">
    <property type="entry name" value="PAS-assoc_C"/>
</dbReference>